<reference evidence="5 6" key="1">
    <citation type="submission" date="2020-09" db="EMBL/GenBank/DDBJ databases">
        <title>Roseomonas.</title>
        <authorList>
            <person name="Zhu W."/>
        </authorList>
    </citation>
    <scope>NUCLEOTIDE SEQUENCE [LARGE SCALE GENOMIC DNA]</scope>
    <source>
        <strain evidence="5 6">573</strain>
    </source>
</reference>
<name>A0ABS3KJ61_9PROT</name>
<dbReference type="EMBL" id="JACTNG010000001">
    <property type="protein sequence ID" value="MBO1077472.1"/>
    <property type="molecule type" value="Genomic_DNA"/>
</dbReference>
<evidence type="ECO:0000256" key="3">
    <source>
        <dbReference type="SAM" id="Phobius"/>
    </source>
</evidence>
<dbReference type="Proteomes" id="UP001518989">
    <property type="component" value="Unassembled WGS sequence"/>
</dbReference>
<dbReference type="Pfam" id="PF00990">
    <property type="entry name" value="GGDEF"/>
    <property type="match status" value="1"/>
</dbReference>
<organism evidence="5 6">
    <name type="scientific">Roseomonas haemaphysalidis</name>
    <dbReference type="NCBI Taxonomy" id="2768162"/>
    <lineage>
        <taxon>Bacteria</taxon>
        <taxon>Pseudomonadati</taxon>
        <taxon>Pseudomonadota</taxon>
        <taxon>Alphaproteobacteria</taxon>
        <taxon>Acetobacterales</taxon>
        <taxon>Roseomonadaceae</taxon>
        <taxon>Roseomonas</taxon>
    </lineage>
</organism>
<dbReference type="PANTHER" id="PTHR45138">
    <property type="entry name" value="REGULATORY COMPONENTS OF SENSORY TRANSDUCTION SYSTEM"/>
    <property type="match status" value="1"/>
</dbReference>
<evidence type="ECO:0000313" key="6">
    <source>
        <dbReference type="Proteomes" id="UP001518989"/>
    </source>
</evidence>
<dbReference type="InterPro" id="IPR043128">
    <property type="entry name" value="Rev_trsase/Diguanyl_cyclase"/>
</dbReference>
<evidence type="ECO:0000256" key="1">
    <source>
        <dbReference type="ARBA" id="ARBA00012528"/>
    </source>
</evidence>
<gene>
    <name evidence="5" type="ORF">IAI61_00410</name>
</gene>
<dbReference type="PANTHER" id="PTHR45138:SF9">
    <property type="entry name" value="DIGUANYLATE CYCLASE DGCM-RELATED"/>
    <property type="match status" value="1"/>
</dbReference>
<keyword evidence="3" id="KW-1133">Transmembrane helix</keyword>
<keyword evidence="6" id="KW-1185">Reference proteome</keyword>
<sequence>MEDDGLLRGGGVLSFALRLTARNLVIANLAGALIQVALNMLGWLPYPLRQSLAVALFITTVVTFLVSMAILLVVGRAIRALAQSRDSFERLSATDPLSELQNRRAFMNSFHAPRPGGLLVLLDIDRFKQVNDSYGHPAGDEVIRGIAAALAEHFAGPGIALARLGGEEFAVLLPQGEAGRLPLLQRVEQARRAVAALRFATVPVSVTISAGVAEAPATGHALEAFAAADRALYAAKRGGRDRVVAAWEQPAADPGRAAA</sequence>
<evidence type="ECO:0000256" key="2">
    <source>
        <dbReference type="ARBA" id="ARBA00034247"/>
    </source>
</evidence>
<dbReference type="InterPro" id="IPR050469">
    <property type="entry name" value="Diguanylate_Cyclase"/>
</dbReference>
<protein>
    <recommendedName>
        <fullName evidence="1">diguanylate cyclase</fullName>
        <ecNumber evidence="1">2.7.7.65</ecNumber>
    </recommendedName>
</protein>
<dbReference type="InterPro" id="IPR000160">
    <property type="entry name" value="GGDEF_dom"/>
</dbReference>
<dbReference type="RefSeq" id="WP_207414910.1">
    <property type="nucleotide sequence ID" value="NZ_CP061177.1"/>
</dbReference>
<feature type="transmembrane region" description="Helical" evidence="3">
    <location>
        <begin position="52"/>
        <end position="75"/>
    </location>
</feature>
<keyword evidence="3" id="KW-0472">Membrane</keyword>
<evidence type="ECO:0000313" key="5">
    <source>
        <dbReference type="EMBL" id="MBO1077472.1"/>
    </source>
</evidence>
<dbReference type="SUPFAM" id="SSF55073">
    <property type="entry name" value="Nucleotide cyclase"/>
    <property type="match status" value="1"/>
</dbReference>
<dbReference type="CDD" id="cd01949">
    <property type="entry name" value="GGDEF"/>
    <property type="match status" value="1"/>
</dbReference>
<evidence type="ECO:0000259" key="4">
    <source>
        <dbReference type="PROSITE" id="PS50887"/>
    </source>
</evidence>
<dbReference type="PROSITE" id="PS50887">
    <property type="entry name" value="GGDEF"/>
    <property type="match status" value="1"/>
</dbReference>
<accession>A0ABS3KJ61</accession>
<proteinExistence type="predicted"/>
<comment type="caution">
    <text evidence="5">The sequence shown here is derived from an EMBL/GenBank/DDBJ whole genome shotgun (WGS) entry which is preliminary data.</text>
</comment>
<comment type="catalytic activity">
    <reaction evidence="2">
        <text>2 GTP = 3',3'-c-di-GMP + 2 diphosphate</text>
        <dbReference type="Rhea" id="RHEA:24898"/>
        <dbReference type="ChEBI" id="CHEBI:33019"/>
        <dbReference type="ChEBI" id="CHEBI:37565"/>
        <dbReference type="ChEBI" id="CHEBI:58805"/>
        <dbReference type="EC" id="2.7.7.65"/>
    </reaction>
</comment>
<dbReference type="InterPro" id="IPR029787">
    <property type="entry name" value="Nucleotide_cyclase"/>
</dbReference>
<feature type="domain" description="GGDEF" evidence="4">
    <location>
        <begin position="115"/>
        <end position="248"/>
    </location>
</feature>
<keyword evidence="3" id="KW-0812">Transmembrane</keyword>
<dbReference type="Gene3D" id="3.30.70.270">
    <property type="match status" value="1"/>
</dbReference>
<dbReference type="SMART" id="SM00267">
    <property type="entry name" value="GGDEF"/>
    <property type="match status" value="1"/>
</dbReference>
<dbReference type="NCBIfam" id="TIGR00254">
    <property type="entry name" value="GGDEF"/>
    <property type="match status" value="1"/>
</dbReference>
<dbReference type="EC" id="2.7.7.65" evidence="1"/>
<feature type="transmembrane region" description="Helical" evidence="3">
    <location>
        <begin position="24"/>
        <end position="46"/>
    </location>
</feature>